<gene>
    <name evidence="3" type="ORF">D0433_01345</name>
</gene>
<feature type="compositionally biased region" description="Basic and acidic residues" evidence="1">
    <location>
        <begin position="145"/>
        <end position="168"/>
    </location>
</feature>
<evidence type="ECO:0000256" key="2">
    <source>
        <dbReference type="SAM" id="Phobius"/>
    </source>
</evidence>
<proteinExistence type="predicted"/>
<sequence>MTETKEQKKIETAPAKDTLQSLQPLRPEDIFKQAEIDYEREDVNGVRIIGSFIIGTIVVAIVMFAISQYFIISREHEMLESALKPENNLLRDVRQREEGALNSYKVIDEKKGIYQIPISEAMKIIADEAYQKKKAALEAQMKESAVAKDDEMRKTELRPTEMKKSGQR</sequence>
<organism evidence="3 4">
    <name type="scientific">Candidatus Thermochlorobacter aerophilus</name>
    <dbReference type="NCBI Taxonomy" id="1868324"/>
    <lineage>
        <taxon>Bacteria</taxon>
        <taxon>Pseudomonadati</taxon>
        <taxon>Chlorobiota</taxon>
        <taxon>Chlorobiia</taxon>
        <taxon>Chlorobiales</taxon>
        <taxon>Candidatus Thermochlorobacteriaceae</taxon>
        <taxon>Candidatus Thermochlorobacter</taxon>
    </lineage>
</organism>
<reference evidence="3 4" key="1">
    <citation type="journal article" date="2011" name="ISME J.">
        <title>Community ecology of hot spring cyanobacterial mats: predominant populations and their functional potential.</title>
        <authorList>
            <person name="Klatt C.G."/>
            <person name="Wood J.M."/>
            <person name="Rusch D.B."/>
            <person name="Bateson M.M."/>
            <person name="Hamamura N."/>
            <person name="Heidelberg J.F."/>
            <person name="Grossman A.R."/>
            <person name="Bhaya D."/>
            <person name="Cohan F.M."/>
            <person name="Kuhl M."/>
            <person name="Bryant D.A."/>
            <person name="Ward D.M."/>
        </authorList>
    </citation>
    <scope>NUCLEOTIDE SEQUENCE [LARGE SCALE GENOMIC DNA]</scope>
    <source>
        <strain evidence="3">OS</strain>
    </source>
</reference>
<accession>A0A395M3I2</accession>
<protein>
    <submittedName>
        <fullName evidence="3">Uncharacterized protein</fullName>
    </submittedName>
</protein>
<feature type="transmembrane region" description="Helical" evidence="2">
    <location>
        <begin position="48"/>
        <end position="72"/>
    </location>
</feature>
<evidence type="ECO:0000313" key="3">
    <source>
        <dbReference type="EMBL" id="RFM25296.1"/>
    </source>
</evidence>
<keyword evidence="2" id="KW-1133">Transmembrane helix</keyword>
<keyword evidence="2" id="KW-0472">Membrane</keyword>
<name>A0A395M3I2_9BACT</name>
<dbReference type="AlphaFoldDB" id="A0A395M3I2"/>
<keyword evidence="2" id="KW-0812">Transmembrane</keyword>
<comment type="caution">
    <text evidence="3">The sequence shown here is derived from an EMBL/GenBank/DDBJ whole genome shotgun (WGS) entry which is preliminary data.</text>
</comment>
<dbReference type="Proteomes" id="UP000266389">
    <property type="component" value="Unassembled WGS sequence"/>
</dbReference>
<feature type="region of interest" description="Disordered" evidence="1">
    <location>
        <begin position="142"/>
        <end position="168"/>
    </location>
</feature>
<evidence type="ECO:0000313" key="4">
    <source>
        <dbReference type="Proteomes" id="UP000266389"/>
    </source>
</evidence>
<dbReference type="EMBL" id="PHFL01000007">
    <property type="protein sequence ID" value="RFM25296.1"/>
    <property type="molecule type" value="Genomic_DNA"/>
</dbReference>
<evidence type="ECO:0000256" key="1">
    <source>
        <dbReference type="SAM" id="MobiDB-lite"/>
    </source>
</evidence>